<proteinExistence type="predicted"/>
<keyword evidence="2" id="KW-1185">Reference proteome</keyword>
<organism evidence="1 2">
    <name type="scientific">Eumeta variegata</name>
    <name type="common">Bagworm moth</name>
    <name type="synonym">Eumeta japonica</name>
    <dbReference type="NCBI Taxonomy" id="151549"/>
    <lineage>
        <taxon>Eukaryota</taxon>
        <taxon>Metazoa</taxon>
        <taxon>Ecdysozoa</taxon>
        <taxon>Arthropoda</taxon>
        <taxon>Hexapoda</taxon>
        <taxon>Insecta</taxon>
        <taxon>Pterygota</taxon>
        <taxon>Neoptera</taxon>
        <taxon>Endopterygota</taxon>
        <taxon>Lepidoptera</taxon>
        <taxon>Glossata</taxon>
        <taxon>Ditrysia</taxon>
        <taxon>Tineoidea</taxon>
        <taxon>Psychidae</taxon>
        <taxon>Oiketicinae</taxon>
        <taxon>Eumeta</taxon>
    </lineage>
</organism>
<evidence type="ECO:0000313" key="1">
    <source>
        <dbReference type="EMBL" id="GBP93658.1"/>
    </source>
</evidence>
<comment type="caution">
    <text evidence="1">The sequence shown here is derived from an EMBL/GenBank/DDBJ whole genome shotgun (WGS) entry which is preliminary data.</text>
</comment>
<accession>A0A4C2A0Y7</accession>
<dbReference type="Proteomes" id="UP000299102">
    <property type="component" value="Unassembled WGS sequence"/>
</dbReference>
<dbReference type="AlphaFoldDB" id="A0A4C2A0Y7"/>
<evidence type="ECO:0000313" key="2">
    <source>
        <dbReference type="Proteomes" id="UP000299102"/>
    </source>
</evidence>
<name>A0A4C2A0Y7_EUMVA</name>
<reference evidence="1 2" key="1">
    <citation type="journal article" date="2019" name="Commun. Biol.">
        <title>The bagworm genome reveals a unique fibroin gene that provides high tensile strength.</title>
        <authorList>
            <person name="Kono N."/>
            <person name="Nakamura H."/>
            <person name="Ohtoshi R."/>
            <person name="Tomita M."/>
            <person name="Numata K."/>
            <person name="Arakawa K."/>
        </authorList>
    </citation>
    <scope>NUCLEOTIDE SEQUENCE [LARGE SCALE GENOMIC DNA]</scope>
</reference>
<dbReference type="EMBL" id="BGZK01002403">
    <property type="protein sequence ID" value="GBP93658.1"/>
    <property type="molecule type" value="Genomic_DNA"/>
</dbReference>
<gene>
    <name evidence="1" type="ORF">EVAR_67392_1</name>
</gene>
<protein>
    <submittedName>
        <fullName evidence="1">Uncharacterized protein</fullName>
    </submittedName>
</protein>
<sequence length="121" mass="13469">MKQNENSPTCETEAPNSPLRVISKHMRLVHVTQQQLVHRDAALEQVAGSLTSPIFPRSPKNSGYVHDFDTEGLCQTGSESGIARSVDRPLPPPETYVREELTAHVKDWPAEVLEQMVCSFS</sequence>